<dbReference type="GO" id="GO:0003697">
    <property type="term" value="F:single-stranded DNA binding"/>
    <property type="evidence" value="ECO:0007669"/>
    <property type="project" value="TreeGrafter"/>
</dbReference>
<evidence type="ECO:0000313" key="2">
    <source>
        <dbReference type="EMBL" id="KAG8454996.1"/>
    </source>
</evidence>
<dbReference type="InterPro" id="IPR039991">
    <property type="entry name" value="SHOC1"/>
</dbReference>
<sequence length="1378" mass="158195">MPICTLLSENSMLDEWKKCSYQKEVLEKYCINMLGHKGEMFDFVPSSNPCSQIDMEEAFALEQTVMFEEEKARVECVECWKTDIATVVKNNFEDFFLPEEAIFDDYLAKYRQHLPCLIVLIRRSKFIPVEDPLASWHKICSAQEQLFRYSVLQNPEIMSNFCKEDFHVLSLGMEEHLMLPHQLEFHDNSIINQSCVANLLLLVDLSPEPVAYEQKDCASSYCSHQENELEVLFTPPPPPVQFCCSELPVNFIVEEMSPARHNLIITNTPRDILENLVFDPEIYHLLLKVPCIQHPFHHLTIFEIKDLICANLETMEDPASVPLEWNWWHELGLNVSFPHVESLKENHSDESVCNSPISNKFESFQRICVLQNEKLMDEHRFSREQRATLPKSVKLPETTNHIHAEIKPLCSSSQKEFNMVSEDTANIINPDDYFVDRQECNTLCSLKSVSSTDNETENLPLDFSNLCETSRMNPSEICESSSSNSGISEHQKNSSDVSDLLNDFIMLRTRKFQDQSDICVEKNSPTKERGRLKTSSPSTNVDSNLQSSVTDDLISEETIDCPLTSICIPPSDSQIQAYQILKEEASPVLNKLVALNVPACLNWEFSSVSFDYTRFLLKQQENVVTEVSSMEDKDITLFKLAALFHILVTLRDLILMCTFDTAIGYLYKAKEMYRSALGGNLDVVWRKLRIVQYIRERNQEVNPKLIVLQTELLQWMEKCHQEDRQFKVLIITKMNQCDMQNIILSALCHTKGKLEDCSCIIINNKYIGSDFPWSNFSLVMEYDGTDYWQMLCQDIKLQYISLKTSIQNSLFIEEKHANNRFENMLGKIQIPYVFLTSEGLISNPEILQLMESRYNITFIEKSSSVSLQLFGKTEKYAVITVDVCTAILLQNLEELKYENSSENVILRLVALSMQYSCCWLILHAEEKISPKWVLSIMNFDSIYYIYICVEQTGLFIRKISDYTLISYKGDPYMWLDRSWLTILTSEEEECLLAFPCINPMVAQLMLHVGTSLQCLLSGTIDQLQELMPDVPSKVIKHFTDITSRCQKNTSDSSLQPVQRPLQQRKDNCLNLHNVQSEKNFYTTAQFIDGKAHNTSATKPVTHLSLLKASISDCSLQCTSSCHSKTIQPKVHTGNIFDTKYSMVNNAEIKYNLLPKKYTTMLFNSKTHSTNPEPAFPSVMLGQESVNNDSFGIDTNIKSNVCNQNQSSSHLMETLHHSLSLNQTSHKQDFDHLFEIKGCLSQNPSFRAKERFFTELLCQKPPQNSINYPSDKQKVTNISHLVSPENPKNWHSLKHQAPEKSDLSHLSKLNFNFIDDFQLYKVTGEFCGRKASSVANTSLTDSEKSKGIKLTQLSQPKRRKLSYEKIPGRSDGQTRLKFF</sequence>
<dbReference type="GO" id="GO:0016887">
    <property type="term" value="F:ATP hydrolysis activity"/>
    <property type="evidence" value="ECO:0007669"/>
    <property type="project" value="InterPro"/>
</dbReference>
<accession>A0A8T2KKS4</accession>
<dbReference type="Pfam" id="PF17825">
    <property type="entry name" value="DUF5587"/>
    <property type="match status" value="2"/>
</dbReference>
<name>A0A8T2KKS4_9PIPI</name>
<keyword evidence="3" id="KW-1185">Reference proteome</keyword>
<dbReference type="Proteomes" id="UP000812440">
    <property type="component" value="Chromosome 1"/>
</dbReference>
<reference evidence="2" key="1">
    <citation type="thesis" date="2020" institute="ProQuest LLC" country="789 East Eisenhower Parkway, Ann Arbor, MI, USA">
        <title>Comparative Genomics and Chromosome Evolution.</title>
        <authorList>
            <person name="Mudd A.B."/>
        </authorList>
    </citation>
    <scope>NUCLEOTIDE SEQUENCE</scope>
    <source>
        <strain evidence="2">Female2</strain>
        <tissue evidence="2">Blood</tissue>
    </source>
</reference>
<dbReference type="GO" id="GO:0000712">
    <property type="term" value="P:resolution of meiotic recombination intermediates"/>
    <property type="evidence" value="ECO:0007669"/>
    <property type="project" value="InterPro"/>
</dbReference>
<dbReference type="GO" id="GO:0000794">
    <property type="term" value="C:condensed nuclear chromosome"/>
    <property type="evidence" value="ECO:0007669"/>
    <property type="project" value="InterPro"/>
</dbReference>
<dbReference type="EMBL" id="JAACNH010000001">
    <property type="protein sequence ID" value="KAG8454996.1"/>
    <property type="molecule type" value="Genomic_DNA"/>
</dbReference>
<feature type="compositionally biased region" description="Polar residues" evidence="1">
    <location>
        <begin position="533"/>
        <end position="545"/>
    </location>
</feature>
<feature type="region of interest" description="Disordered" evidence="1">
    <location>
        <begin position="518"/>
        <end position="545"/>
    </location>
</feature>
<protein>
    <recommendedName>
        <fullName evidence="4">Shortage in chiasmata 1</fullName>
    </recommendedName>
</protein>
<gene>
    <name evidence="2" type="ORF">GDO86_001279</name>
</gene>
<dbReference type="PANTHER" id="PTHR35668">
    <property type="entry name" value="PROTEIN SHORTAGE IN CHIASMATA 1 ORTHOLOG"/>
    <property type="match status" value="1"/>
</dbReference>
<evidence type="ECO:0008006" key="4">
    <source>
        <dbReference type="Google" id="ProtNLM"/>
    </source>
</evidence>
<proteinExistence type="predicted"/>
<evidence type="ECO:0000313" key="3">
    <source>
        <dbReference type="Proteomes" id="UP000812440"/>
    </source>
</evidence>
<comment type="caution">
    <text evidence="2">The sequence shown here is derived from an EMBL/GenBank/DDBJ whole genome shotgun (WGS) entry which is preliminary data.</text>
</comment>
<feature type="region of interest" description="Disordered" evidence="1">
    <location>
        <begin position="474"/>
        <end position="494"/>
    </location>
</feature>
<feature type="compositionally biased region" description="Low complexity" evidence="1">
    <location>
        <begin position="475"/>
        <end position="488"/>
    </location>
</feature>
<dbReference type="PANTHER" id="PTHR35668:SF1">
    <property type="entry name" value="PROTEIN SHORTAGE IN CHIASMATA 1 ORTHOLOG"/>
    <property type="match status" value="1"/>
</dbReference>
<evidence type="ECO:0000256" key="1">
    <source>
        <dbReference type="SAM" id="MobiDB-lite"/>
    </source>
</evidence>
<organism evidence="2 3">
    <name type="scientific">Hymenochirus boettgeri</name>
    <name type="common">Congo dwarf clawed frog</name>
    <dbReference type="NCBI Taxonomy" id="247094"/>
    <lineage>
        <taxon>Eukaryota</taxon>
        <taxon>Metazoa</taxon>
        <taxon>Chordata</taxon>
        <taxon>Craniata</taxon>
        <taxon>Vertebrata</taxon>
        <taxon>Euteleostomi</taxon>
        <taxon>Amphibia</taxon>
        <taxon>Batrachia</taxon>
        <taxon>Anura</taxon>
        <taxon>Pipoidea</taxon>
        <taxon>Pipidae</taxon>
        <taxon>Pipinae</taxon>
        <taxon>Hymenochirus</taxon>
    </lineage>
</organism>
<dbReference type="OrthoDB" id="9909657at2759"/>